<evidence type="ECO:0000256" key="1">
    <source>
        <dbReference type="SAM" id="MobiDB-lite"/>
    </source>
</evidence>
<dbReference type="PANTHER" id="PTHR11895">
    <property type="entry name" value="TRANSAMIDASE"/>
    <property type="match status" value="1"/>
</dbReference>
<reference evidence="4 5" key="1">
    <citation type="submission" date="2018-12" db="EMBL/GenBank/DDBJ databases">
        <title>Sequencing of bacterial isolates from soil warming experiment in Harvard Forest, Massachusetts, USA.</title>
        <authorList>
            <person name="Deangelis K."/>
        </authorList>
    </citation>
    <scope>NUCLEOTIDE SEQUENCE [LARGE SCALE GENOMIC DNA]</scope>
    <source>
        <strain evidence="4 5">EB153</strain>
    </source>
</reference>
<feature type="signal peptide" evidence="2">
    <location>
        <begin position="1"/>
        <end position="27"/>
    </location>
</feature>
<dbReference type="PROSITE" id="PS51318">
    <property type="entry name" value="TAT"/>
    <property type="match status" value="1"/>
</dbReference>
<dbReference type="PANTHER" id="PTHR11895:SF73">
    <property type="entry name" value="AMIDASE FAMILY PROTEIN"/>
    <property type="match status" value="1"/>
</dbReference>
<keyword evidence="2" id="KW-0732">Signal</keyword>
<dbReference type="GO" id="GO:0050567">
    <property type="term" value="F:glutaminyl-tRNA synthase (glutamine-hydrolyzing) activity"/>
    <property type="evidence" value="ECO:0007669"/>
    <property type="project" value="TreeGrafter"/>
</dbReference>
<evidence type="ECO:0000256" key="2">
    <source>
        <dbReference type="SAM" id="SignalP"/>
    </source>
</evidence>
<proteinExistence type="predicted"/>
<protein>
    <submittedName>
        <fullName evidence="4">Asp-tRNA(Asn)/Glu-tRNA(Gln) amidotransferase A subunit family amidase</fullName>
    </submittedName>
</protein>
<dbReference type="Gene3D" id="3.90.1300.10">
    <property type="entry name" value="Amidase signature (AS) domain"/>
    <property type="match status" value="1"/>
</dbReference>
<dbReference type="InterPro" id="IPR023631">
    <property type="entry name" value="Amidase_dom"/>
</dbReference>
<comment type="caution">
    <text evidence="4">The sequence shown here is derived from an EMBL/GenBank/DDBJ whole genome shotgun (WGS) entry which is preliminary data.</text>
</comment>
<name>A0A428ME49_9BACT</name>
<dbReference type="Proteomes" id="UP000269669">
    <property type="component" value="Unassembled WGS sequence"/>
</dbReference>
<dbReference type="Pfam" id="PF01425">
    <property type="entry name" value="Amidase"/>
    <property type="match status" value="1"/>
</dbReference>
<feature type="domain" description="Amidase" evidence="3">
    <location>
        <begin position="162"/>
        <end position="575"/>
    </location>
</feature>
<keyword evidence="5" id="KW-1185">Reference proteome</keyword>
<evidence type="ECO:0000313" key="5">
    <source>
        <dbReference type="Proteomes" id="UP000269669"/>
    </source>
</evidence>
<dbReference type="RefSeq" id="WP_125483926.1">
    <property type="nucleotide sequence ID" value="NZ_RSDW01000001.1"/>
</dbReference>
<dbReference type="GO" id="GO:0016740">
    <property type="term" value="F:transferase activity"/>
    <property type="evidence" value="ECO:0007669"/>
    <property type="project" value="UniProtKB-KW"/>
</dbReference>
<organism evidence="4 5">
    <name type="scientific">Edaphobacter aggregans</name>
    <dbReference type="NCBI Taxonomy" id="570835"/>
    <lineage>
        <taxon>Bacteria</taxon>
        <taxon>Pseudomonadati</taxon>
        <taxon>Acidobacteriota</taxon>
        <taxon>Terriglobia</taxon>
        <taxon>Terriglobales</taxon>
        <taxon>Acidobacteriaceae</taxon>
        <taxon>Edaphobacter</taxon>
    </lineage>
</organism>
<dbReference type="OrthoDB" id="9811471at2"/>
<keyword evidence="4" id="KW-0808">Transferase</keyword>
<evidence type="ECO:0000313" key="4">
    <source>
        <dbReference type="EMBL" id="RSL15150.1"/>
    </source>
</evidence>
<evidence type="ECO:0000259" key="3">
    <source>
        <dbReference type="Pfam" id="PF01425"/>
    </source>
</evidence>
<dbReference type="SUPFAM" id="SSF75304">
    <property type="entry name" value="Amidase signature (AS) enzymes"/>
    <property type="match status" value="1"/>
</dbReference>
<dbReference type="EMBL" id="RSDW01000001">
    <property type="protein sequence ID" value="RSL15150.1"/>
    <property type="molecule type" value="Genomic_DNA"/>
</dbReference>
<feature type="region of interest" description="Disordered" evidence="1">
    <location>
        <begin position="25"/>
        <end position="48"/>
    </location>
</feature>
<gene>
    <name evidence="4" type="ORF">EDE15_0627</name>
</gene>
<dbReference type="InterPro" id="IPR036928">
    <property type="entry name" value="AS_sf"/>
</dbReference>
<dbReference type="AlphaFoldDB" id="A0A428ME49"/>
<feature type="chain" id="PRO_5019173867" evidence="2">
    <location>
        <begin position="28"/>
        <end position="597"/>
    </location>
</feature>
<accession>A0A428ME49</accession>
<dbReference type="InterPro" id="IPR000120">
    <property type="entry name" value="Amidase"/>
</dbReference>
<sequence length="597" mass="64143">MSKSRRQFLTETTLTLLATAAAAKAQAPTTSTTPGAPPAFGTAPAVGPEVTPATFAEAEKLVQAPLTEADRAQAAGNWRSAMAPLYERRVGPHKIEIPTATAPYTTVHSILPGQPSGPATNQFIRTKAIPDNLPATDEAIAYSPVTHLSHWIETRKLTSERLTRIYLKRIEQFNPKLNCIITLTADHALSQAKAADAEIAAGRYRGPLHGIPWGAKDLLDTANIPTTYGAEPFRNRIPTADATVTQRLNQAGAVLIAKLSLGALALNDIWFGGQTMNPWLLEEGSSGSSAGPGAATAAGLVAFAIGSETGGSIVSPSMRCGITGLRPTYGRVPRTGAMTLCWSLDKLGPMARRVEDTMLVLNAITGPDNQDVASVPSHLNFDANAPITGLKVGYFPQWMKEAPATDVDRAALTAIKTLGMTPVEVTLPDWPYDSLDLILFAEAAAAFEEITLNHAVDQLKAQVPDAWPNTFRQSRFLSAVDFVQTDRFRRMVALEMARVMSEVDLLLVPSLRDEMLTLTNFTGHPSLTFRAGFVEVAEARSDWAPDPAKPLPKFNPPRRVPHGVTLIGRLFDEGTITRAGIALEQHFNVAAETPPGF</sequence>
<dbReference type="InterPro" id="IPR006311">
    <property type="entry name" value="TAT_signal"/>
</dbReference>